<evidence type="ECO:0000313" key="2">
    <source>
        <dbReference type="EMBL" id="KAJ7038035.1"/>
    </source>
</evidence>
<feature type="chain" id="PRO_5042002949" evidence="1">
    <location>
        <begin position="34"/>
        <end position="133"/>
    </location>
</feature>
<comment type="caution">
    <text evidence="2">The sequence shown here is derived from an EMBL/GenBank/DDBJ whole genome shotgun (WGS) entry which is preliminary data.</text>
</comment>
<feature type="signal peptide" evidence="1">
    <location>
        <begin position="1"/>
        <end position="33"/>
    </location>
</feature>
<gene>
    <name evidence="2" type="ORF">C8F04DRAFT_1180139</name>
</gene>
<dbReference type="EMBL" id="JARJCM010000034">
    <property type="protein sequence ID" value="KAJ7038035.1"/>
    <property type="molecule type" value="Genomic_DNA"/>
</dbReference>
<evidence type="ECO:0000313" key="3">
    <source>
        <dbReference type="Proteomes" id="UP001218188"/>
    </source>
</evidence>
<sequence length="133" mass="14146">MFFARLSVLAATALCVQNLWMLSTLTFKTMVAATPAPQGTVTVPGLLVEATTLLNEVEGVAATAVTDVEGAATAVVTWVADILPRRFDVLSGGVKYGMDGGPLQTESCVAEIDDRSSMSVSRHLENIYLRQVE</sequence>
<proteinExistence type="predicted"/>
<accession>A0AAD6T403</accession>
<dbReference type="AlphaFoldDB" id="A0AAD6T403"/>
<name>A0AAD6T403_9AGAR</name>
<protein>
    <submittedName>
        <fullName evidence="2">Uncharacterized protein</fullName>
    </submittedName>
</protein>
<keyword evidence="1" id="KW-0732">Signal</keyword>
<evidence type="ECO:0000256" key="1">
    <source>
        <dbReference type="SAM" id="SignalP"/>
    </source>
</evidence>
<keyword evidence="3" id="KW-1185">Reference proteome</keyword>
<reference evidence="2" key="1">
    <citation type="submission" date="2023-03" db="EMBL/GenBank/DDBJ databases">
        <title>Massive genome expansion in bonnet fungi (Mycena s.s.) driven by repeated elements and novel gene families across ecological guilds.</title>
        <authorList>
            <consortium name="Lawrence Berkeley National Laboratory"/>
            <person name="Harder C.B."/>
            <person name="Miyauchi S."/>
            <person name="Viragh M."/>
            <person name="Kuo A."/>
            <person name="Thoen E."/>
            <person name="Andreopoulos B."/>
            <person name="Lu D."/>
            <person name="Skrede I."/>
            <person name="Drula E."/>
            <person name="Henrissat B."/>
            <person name="Morin E."/>
            <person name="Kohler A."/>
            <person name="Barry K."/>
            <person name="LaButti K."/>
            <person name="Morin E."/>
            <person name="Salamov A."/>
            <person name="Lipzen A."/>
            <person name="Mereny Z."/>
            <person name="Hegedus B."/>
            <person name="Baldrian P."/>
            <person name="Stursova M."/>
            <person name="Weitz H."/>
            <person name="Taylor A."/>
            <person name="Grigoriev I.V."/>
            <person name="Nagy L.G."/>
            <person name="Martin F."/>
            <person name="Kauserud H."/>
        </authorList>
    </citation>
    <scope>NUCLEOTIDE SEQUENCE</scope>
    <source>
        <strain evidence="2">CBHHK200</strain>
    </source>
</reference>
<organism evidence="2 3">
    <name type="scientific">Mycena alexandri</name>
    <dbReference type="NCBI Taxonomy" id="1745969"/>
    <lineage>
        <taxon>Eukaryota</taxon>
        <taxon>Fungi</taxon>
        <taxon>Dikarya</taxon>
        <taxon>Basidiomycota</taxon>
        <taxon>Agaricomycotina</taxon>
        <taxon>Agaricomycetes</taxon>
        <taxon>Agaricomycetidae</taxon>
        <taxon>Agaricales</taxon>
        <taxon>Marasmiineae</taxon>
        <taxon>Mycenaceae</taxon>
        <taxon>Mycena</taxon>
    </lineage>
</organism>
<dbReference type="Proteomes" id="UP001218188">
    <property type="component" value="Unassembled WGS sequence"/>
</dbReference>